<reference evidence="3" key="1">
    <citation type="journal article" date="2019" name="Int. J. Syst. Evol. Microbiol.">
        <title>The Global Catalogue of Microorganisms (GCM) 10K type strain sequencing project: providing services to taxonomists for standard genome sequencing and annotation.</title>
        <authorList>
            <consortium name="The Broad Institute Genomics Platform"/>
            <consortium name="The Broad Institute Genome Sequencing Center for Infectious Disease"/>
            <person name="Wu L."/>
            <person name="Ma J."/>
        </authorList>
    </citation>
    <scope>NUCLEOTIDE SEQUENCE [LARGE SCALE GENOMIC DNA]</scope>
    <source>
        <strain evidence="3">KCTC 52487</strain>
    </source>
</reference>
<evidence type="ECO:0000313" key="2">
    <source>
        <dbReference type="EMBL" id="MFC2925102.1"/>
    </source>
</evidence>
<name>A0ABV6ZUK4_9PROT</name>
<gene>
    <name evidence="2" type="ORF">ACFOOR_03180</name>
</gene>
<dbReference type="RefSeq" id="WP_343163982.1">
    <property type="nucleotide sequence ID" value="NZ_JBHRSV010000001.1"/>
</dbReference>
<keyword evidence="1" id="KW-0472">Membrane</keyword>
<evidence type="ECO:0000313" key="3">
    <source>
        <dbReference type="Proteomes" id="UP001595379"/>
    </source>
</evidence>
<dbReference type="PANTHER" id="PTHR34205">
    <property type="entry name" value="TRANSMEMBRANE PROTEIN"/>
    <property type="match status" value="1"/>
</dbReference>
<feature type="transmembrane region" description="Helical" evidence="1">
    <location>
        <begin position="25"/>
        <end position="43"/>
    </location>
</feature>
<accession>A0ABV6ZUK4</accession>
<dbReference type="PANTHER" id="PTHR34205:SF2">
    <property type="entry name" value="DUF962 DOMAIN-CONTAINING PROTEIN"/>
    <property type="match status" value="1"/>
</dbReference>
<dbReference type="Proteomes" id="UP001595379">
    <property type="component" value="Unassembled WGS sequence"/>
</dbReference>
<keyword evidence="1" id="KW-0812">Transmembrane</keyword>
<dbReference type="InterPro" id="IPR009305">
    <property type="entry name" value="Mpo1-like"/>
</dbReference>
<sequence>MARLANYTEFWPHYLREHARPATRTYHYIGSVIAIGALIFALATQTWWALILVPVSGYFFAWMSHAFVERNKPATFTHPLWSLISDYRMLWCAITGKLPGELRKAGVTPSAEAEATHSS</sequence>
<proteinExistence type="predicted"/>
<dbReference type="EMBL" id="JBHRSV010000001">
    <property type="protein sequence ID" value="MFC2925102.1"/>
    <property type="molecule type" value="Genomic_DNA"/>
</dbReference>
<comment type="caution">
    <text evidence="2">The sequence shown here is derived from an EMBL/GenBank/DDBJ whole genome shotgun (WGS) entry which is preliminary data.</text>
</comment>
<keyword evidence="1" id="KW-1133">Transmembrane helix</keyword>
<dbReference type="Pfam" id="PF06127">
    <property type="entry name" value="Mpo1-like"/>
    <property type="match status" value="1"/>
</dbReference>
<feature type="transmembrane region" description="Helical" evidence="1">
    <location>
        <begin position="49"/>
        <end position="68"/>
    </location>
</feature>
<evidence type="ECO:0000256" key="1">
    <source>
        <dbReference type="SAM" id="Phobius"/>
    </source>
</evidence>
<keyword evidence="3" id="KW-1185">Reference proteome</keyword>
<organism evidence="2 3">
    <name type="scientific">Hyphobacterium vulgare</name>
    <dbReference type="NCBI Taxonomy" id="1736751"/>
    <lineage>
        <taxon>Bacteria</taxon>
        <taxon>Pseudomonadati</taxon>
        <taxon>Pseudomonadota</taxon>
        <taxon>Alphaproteobacteria</taxon>
        <taxon>Maricaulales</taxon>
        <taxon>Maricaulaceae</taxon>
        <taxon>Hyphobacterium</taxon>
    </lineage>
</organism>
<protein>
    <submittedName>
        <fullName evidence="2">DUF962 domain-containing protein</fullName>
    </submittedName>
</protein>